<feature type="transmembrane region" description="Helical" evidence="8">
    <location>
        <begin position="510"/>
        <end position="530"/>
    </location>
</feature>
<feature type="transmembrane region" description="Helical" evidence="8">
    <location>
        <begin position="443"/>
        <end position="468"/>
    </location>
</feature>
<dbReference type="SMART" id="SM00382">
    <property type="entry name" value="AAA"/>
    <property type="match status" value="1"/>
</dbReference>
<dbReference type="InterPro" id="IPR003439">
    <property type="entry name" value="ABC_transporter-like_ATP-bd"/>
</dbReference>
<dbReference type="InterPro" id="IPR013525">
    <property type="entry name" value="ABC2_TM"/>
</dbReference>
<dbReference type="GO" id="GO:0140359">
    <property type="term" value="F:ABC-type transporter activity"/>
    <property type="evidence" value="ECO:0007669"/>
    <property type="project" value="InterPro"/>
</dbReference>
<evidence type="ECO:0000256" key="6">
    <source>
        <dbReference type="ARBA" id="ARBA00022989"/>
    </source>
</evidence>
<dbReference type="STRING" id="1246581.A0A2H9TLE6"/>
<reference evidence="10 11" key="1">
    <citation type="submission" date="2016-10" db="EMBL/GenBank/DDBJ databases">
        <title>The genome of Paramicrosporidium saccamoebae is the missing link in understanding Cryptomycota and Microsporidia evolution.</title>
        <authorList>
            <person name="Quandt C.A."/>
            <person name="Beaudet D."/>
            <person name="Corsaro D."/>
            <person name="Michel R."/>
            <person name="Corradi N."/>
            <person name="James T."/>
        </authorList>
    </citation>
    <scope>NUCLEOTIDE SEQUENCE [LARGE SCALE GENOMIC DNA]</scope>
    <source>
        <strain evidence="10 11">KSL3</strain>
    </source>
</reference>
<dbReference type="Pfam" id="PF00005">
    <property type="entry name" value="ABC_tran"/>
    <property type="match status" value="1"/>
</dbReference>
<evidence type="ECO:0000256" key="7">
    <source>
        <dbReference type="ARBA" id="ARBA00023136"/>
    </source>
</evidence>
<evidence type="ECO:0000313" key="10">
    <source>
        <dbReference type="EMBL" id="PJF18591.1"/>
    </source>
</evidence>
<dbReference type="SUPFAM" id="SSF52540">
    <property type="entry name" value="P-loop containing nucleoside triphosphate hydrolases"/>
    <property type="match status" value="1"/>
</dbReference>
<feature type="domain" description="ABC transporter" evidence="9">
    <location>
        <begin position="33"/>
        <end position="282"/>
    </location>
</feature>
<keyword evidence="2" id="KW-0813">Transport</keyword>
<evidence type="ECO:0000256" key="1">
    <source>
        <dbReference type="ARBA" id="ARBA00004141"/>
    </source>
</evidence>
<comment type="caution">
    <text evidence="10">The sequence shown here is derived from an EMBL/GenBank/DDBJ whole genome shotgun (WGS) entry which is preliminary data.</text>
</comment>
<dbReference type="GO" id="GO:0016887">
    <property type="term" value="F:ATP hydrolysis activity"/>
    <property type="evidence" value="ECO:0007669"/>
    <property type="project" value="InterPro"/>
</dbReference>
<feature type="transmembrane region" description="Helical" evidence="8">
    <location>
        <begin position="402"/>
        <end position="423"/>
    </location>
</feature>
<dbReference type="Pfam" id="PF01061">
    <property type="entry name" value="ABC2_membrane"/>
    <property type="match status" value="1"/>
</dbReference>
<dbReference type="PROSITE" id="PS50893">
    <property type="entry name" value="ABC_TRANSPORTER_2"/>
    <property type="match status" value="1"/>
</dbReference>
<dbReference type="InterPro" id="IPR027417">
    <property type="entry name" value="P-loop_NTPase"/>
</dbReference>
<keyword evidence="7 8" id="KW-0472">Membrane</keyword>
<dbReference type="PANTHER" id="PTHR48041">
    <property type="entry name" value="ABC TRANSPORTER G FAMILY MEMBER 28"/>
    <property type="match status" value="1"/>
</dbReference>
<name>A0A2H9TLE6_9FUNG</name>
<dbReference type="GO" id="GO:0005524">
    <property type="term" value="F:ATP binding"/>
    <property type="evidence" value="ECO:0007669"/>
    <property type="project" value="UniProtKB-KW"/>
</dbReference>
<dbReference type="GO" id="GO:0016020">
    <property type="term" value="C:membrane"/>
    <property type="evidence" value="ECO:0007669"/>
    <property type="project" value="UniProtKB-SubCell"/>
</dbReference>
<keyword evidence="6 8" id="KW-1133">Transmembrane helix</keyword>
<feature type="transmembrane region" description="Helical" evidence="8">
    <location>
        <begin position="593"/>
        <end position="618"/>
    </location>
</feature>
<dbReference type="Gene3D" id="3.40.50.300">
    <property type="entry name" value="P-loop containing nucleotide triphosphate hydrolases"/>
    <property type="match status" value="1"/>
</dbReference>
<feature type="transmembrane region" description="Helical" evidence="8">
    <location>
        <begin position="480"/>
        <end position="504"/>
    </location>
</feature>
<proteinExistence type="predicted"/>
<evidence type="ECO:0000256" key="8">
    <source>
        <dbReference type="SAM" id="Phobius"/>
    </source>
</evidence>
<dbReference type="InterPro" id="IPR043926">
    <property type="entry name" value="ABCG_dom"/>
</dbReference>
<dbReference type="InterPro" id="IPR050352">
    <property type="entry name" value="ABCG_transporters"/>
</dbReference>
<dbReference type="AlphaFoldDB" id="A0A2H9TLE6"/>
<dbReference type="InterPro" id="IPR003593">
    <property type="entry name" value="AAA+_ATPase"/>
</dbReference>
<keyword evidence="5" id="KW-0067">ATP-binding</keyword>
<evidence type="ECO:0000313" key="11">
    <source>
        <dbReference type="Proteomes" id="UP000240830"/>
    </source>
</evidence>
<dbReference type="PANTHER" id="PTHR48041:SF139">
    <property type="entry name" value="PROTEIN SCARLET"/>
    <property type="match status" value="1"/>
</dbReference>
<gene>
    <name evidence="10" type="ORF">PSACC_01596</name>
</gene>
<protein>
    <submittedName>
        <fullName evidence="10">ABC-2 type transporter domain-containing protein</fullName>
    </submittedName>
</protein>
<keyword evidence="11" id="KW-1185">Reference proteome</keyword>
<evidence type="ECO:0000259" key="9">
    <source>
        <dbReference type="PROSITE" id="PS50893"/>
    </source>
</evidence>
<comment type="subcellular location">
    <subcellularLocation>
        <location evidence="1">Membrane</location>
        <topology evidence="1">Multi-pass membrane protein</topology>
    </subcellularLocation>
</comment>
<evidence type="ECO:0000256" key="4">
    <source>
        <dbReference type="ARBA" id="ARBA00022741"/>
    </source>
</evidence>
<evidence type="ECO:0000256" key="3">
    <source>
        <dbReference type="ARBA" id="ARBA00022692"/>
    </source>
</evidence>
<organism evidence="10 11">
    <name type="scientific">Paramicrosporidium saccamoebae</name>
    <dbReference type="NCBI Taxonomy" id="1246581"/>
    <lineage>
        <taxon>Eukaryota</taxon>
        <taxon>Fungi</taxon>
        <taxon>Fungi incertae sedis</taxon>
        <taxon>Cryptomycota</taxon>
        <taxon>Cryptomycota incertae sedis</taxon>
        <taxon>Paramicrosporidium</taxon>
    </lineage>
</organism>
<evidence type="ECO:0000256" key="5">
    <source>
        <dbReference type="ARBA" id="ARBA00022840"/>
    </source>
</evidence>
<keyword evidence="4" id="KW-0547">Nucleotide-binding</keyword>
<sequence>MADASFKQQHEVLNVSYMKRDSVLARPDASLTLSCQNVTFSVPSKLKDSPPKVILDRVNALFRAGRTTAVMGASGAGKTTLLNILAAVTGISKKSSLSGNILVNGQTTTDHEVKMRNISGYVHQDDVLLDTMTVKEALQMSATLRLSGVSDQEERVNDLLNILGLEGCQNTIVGSSMKKGISGGERKRTAIGMEMITNPAILFLDEPTSGLDTFTAFNVVSTLQQLAHEQGRTVIATIHQPSSETFHLFDDLLLLAQGQVMYHGPTENVVDYFTRNGYQCPHYSNPADYIFMEVLNTHVQDSNERVSRMLLAWNESLENKELVLELEGLVAREIPATAVRTKASIPSQTAYLLKRAFRNVLRNKMVAQVKLFQSIFIGLLIGVIYFDIPSKPFQAQIQDRTGALFFIVLNQFMGSSMGVLSAFSQERPIFLREYSQGYYSLSAYYFTKIAVELPIQILAPLFLVLISYFMIGFQETFGKFIILVLIAMLIALCGMGLGIVAGAAFPNMGIGLAVLPMLLLPLMLFSGLYVNTGSLPAWLSWIKYISPTFYAFNAAVKNEFSGLQIPDCPLPLKSPCSGGIALKQLSMEGGPTILESCLILLGIYIILLISGFTALWALSRAKKGK</sequence>
<evidence type="ECO:0000256" key="2">
    <source>
        <dbReference type="ARBA" id="ARBA00022448"/>
    </source>
</evidence>
<dbReference type="Proteomes" id="UP000240830">
    <property type="component" value="Unassembled WGS sequence"/>
</dbReference>
<accession>A0A2H9TLE6</accession>
<dbReference type="OrthoDB" id="66620at2759"/>
<keyword evidence="3 8" id="KW-0812">Transmembrane</keyword>
<dbReference type="EMBL" id="MTSL01000114">
    <property type="protein sequence ID" value="PJF18591.1"/>
    <property type="molecule type" value="Genomic_DNA"/>
</dbReference>
<dbReference type="Pfam" id="PF19055">
    <property type="entry name" value="ABC2_membrane_7"/>
    <property type="match status" value="1"/>
</dbReference>
<feature type="transmembrane region" description="Helical" evidence="8">
    <location>
        <begin position="371"/>
        <end position="390"/>
    </location>
</feature>